<dbReference type="PRINTS" id="PR00081">
    <property type="entry name" value="GDHRDH"/>
</dbReference>
<dbReference type="GO" id="GO:0044281">
    <property type="term" value="P:small molecule metabolic process"/>
    <property type="evidence" value="ECO:0007669"/>
    <property type="project" value="UniProtKB-ARBA"/>
</dbReference>
<keyword evidence="2" id="KW-0521">NADP</keyword>
<dbReference type="InterPro" id="IPR036291">
    <property type="entry name" value="NAD(P)-bd_dom_sf"/>
</dbReference>
<keyword evidence="3" id="KW-0560">Oxidoreductase</keyword>
<dbReference type="InterPro" id="IPR020904">
    <property type="entry name" value="Sc_DH/Rdtase_CS"/>
</dbReference>
<dbReference type="Proteomes" id="UP000650833">
    <property type="component" value="Unassembled WGS sequence"/>
</dbReference>
<dbReference type="AlphaFoldDB" id="A0A8H7UX91"/>
<dbReference type="PANTHER" id="PTHR43008">
    <property type="entry name" value="BENZIL REDUCTASE"/>
    <property type="match status" value="1"/>
</dbReference>
<sequence length="264" mass="28182">MSAAALPTLPEFSLKDKVAVVTGGGRGLGLEMSRALAESGAHVAIMFVSSEKTHDTAAQIAKDFNVTCKAYKADIIDPVAVKQAVDQIYKDFGAIDVFVANAGVSIGGNTEDYDLNDWKKTMDINVNGVFYSIQAASKYMLEKGKGSVIITSSISGHVANRPQAQCAYNTSKGATTLMTKALATEWATRGIRVNAICPGYMRTDLLDITLSNNPGLEEQWNVFTPMGRIGEARELRGAVVFLASDASTYVTGIELFVDGGYTCV</sequence>
<proteinExistence type="inferred from homology"/>
<evidence type="ECO:0000313" key="4">
    <source>
        <dbReference type="EMBL" id="KAG2199115.1"/>
    </source>
</evidence>
<dbReference type="FunFam" id="3.40.50.720:FF:000090">
    <property type="entry name" value="NADP-dependent mannitol dehydrogenase"/>
    <property type="match status" value="1"/>
</dbReference>
<dbReference type="PRINTS" id="PR00080">
    <property type="entry name" value="SDRFAMILY"/>
</dbReference>
<comment type="similarity">
    <text evidence="1">Belongs to the short-chain dehydrogenases/reductases (SDR) family.</text>
</comment>
<dbReference type="PROSITE" id="PS00061">
    <property type="entry name" value="ADH_SHORT"/>
    <property type="match status" value="1"/>
</dbReference>
<evidence type="ECO:0000313" key="5">
    <source>
        <dbReference type="Proteomes" id="UP000650833"/>
    </source>
</evidence>
<dbReference type="GO" id="GO:0050664">
    <property type="term" value="F:oxidoreductase activity, acting on NAD(P)H, oxygen as acceptor"/>
    <property type="evidence" value="ECO:0007669"/>
    <property type="project" value="TreeGrafter"/>
</dbReference>
<evidence type="ECO:0000256" key="3">
    <source>
        <dbReference type="ARBA" id="ARBA00023002"/>
    </source>
</evidence>
<dbReference type="NCBIfam" id="NF005559">
    <property type="entry name" value="PRK07231.1"/>
    <property type="match status" value="1"/>
</dbReference>
<evidence type="ECO:0000256" key="1">
    <source>
        <dbReference type="ARBA" id="ARBA00006484"/>
    </source>
</evidence>
<dbReference type="InterPro" id="IPR002347">
    <property type="entry name" value="SDR_fam"/>
</dbReference>
<dbReference type="OrthoDB" id="1669814at2759"/>
<dbReference type="SUPFAM" id="SSF51735">
    <property type="entry name" value="NAD(P)-binding Rossmann-fold domains"/>
    <property type="match status" value="1"/>
</dbReference>
<dbReference type="PANTHER" id="PTHR43008:SF4">
    <property type="entry name" value="CHAIN DEHYDROGENASE, PUTATIVE (AFU_ORTHOLOGUE AFUA_4G08710)-RELATED"/>
    <property type="match status" value="1"/>
</dbReference>
<accession>A0A8H7UX91</accession>
<dbReference type="Pfam" id="PF13561">
    <property type="entry name" value="adh_short_C2"/>
    <property type="match status" value="1"/>
</dbReference>
<dbReference type="GO" id="GO:0050085">
    <property type="term" value="F:mannitol 2-dehydrogenase (NADP+) activity"/>
    <property type="evidence" value="ECO:0007669"/>
    <property type="project" value="UniProtKB-ARBA"/>
</dbReference>
<keyword evidence="5" id="KW-1185">Reference proteome</keyword>
<dbReference type="EMBL" id="JAEPRC010000364">
    <property type="protein sequence ID" value="KAG2199115.1"/>
    <property type="molecule type" value="Genomic_DNA"/>
</dbReference>
<organism evidence="4 5">
    <name type="scientific">Mucor plumbeus</name>
    <dbReference type="NCBI Taxonomy" id="97098"/>
    <lineage>
        <taxon>Eukaryota</taxon>
        <taxon>Fungi</taxon>
        <taxon>Fungi incertae sedis</taxon>
        <taxon>Mucoromycota</taxon>
        <taxon>Mucoromycotina</taxon>
        <taxon>Mucoromycetes</taxon>
        <taxon>Mucorales</taxon>
        <taxon>Mucorineae</taxon>
        <taxon>Mucoraceae</taxon>
        <taxon>Mucor</taxon>
    </lineage>
</organism>
<name>A0A8H7UX91_9FUNG</name>
<dbReference type="GO" id="GO:0005975">
    <property type="term" value="P:carbohydrate metabolic process"/>
    <property type="evidence" value="ECO:0007669"/>
    <property type="project" value="UniProtKB-ARBA"/>
</dbReference>
<evidence type="ECO:0000256" key="2">
    <source>
        <dbReference type="ARBA" id="ARBA00022857"/>
    </source>
</evidence>
<reference evidence="4" key="1">
    <citation type="submission" date="2020-12" db="EMBL/GenBank/DDBJ databases">
        <title>Metabolic potential, ecology and presence of endohyphal bacteria is reflected in genomic diversity of Mucoromycotina.</title>
        <authorList>
            <person name="Muszewska A."/>
            <person name="Okrasinska A."/>
            <person name="Steczkiewicz K."/>
            <person name="Drgas O."/>
            <person name="Orlowska M."/>
            <person name="Perlinska-Lenart U."/>
            <person name="Aleksandrzak-Piekarczyk T."/>
            <person name="Szatraj K."/>
            <person name="Zielenkiewicz U."/>
            <person name="Pilsyk S."/>
            <person name="Malc E."/>
            <person name="Mieczkowski P."/>
            <person name="Kruszewska J.S."/>
            <person name="Biernat P."/>
            <person name="Pawlowska J."/>
        </authorList>
    </citation>
    <scope>NUCLEOTIDE SEQUENCE</scope>
    <source>
        <strain evidence="4">CBS 226.32</strain>
    </source>
</reference>
<dbReference type="Gene3D" id="3.40.50.720">
    <property type="entry name" value="NAD(P)-binding Rossmann-like Domain"/>
    <property type="match status" value="1"/>
</dbReference>
<gene>
    <name evidence="4" type="ORF">INT46_010523</name>
</gene>
<protein>
    <submittedName>
        <fullName evidence="4">Uncharacterized protein</fullName>
    </submittedName>
</protein>
<comment type="caution">
    <text evidence="4">The sequence shown here is derived from an EMBL/GenBank/DDBJ whole genome shotgun (WGS) entry which is preliminary data.</text>
</comment>